<gene>
    <name evidence="30" type="ORF">ACFSR2_22805</name>
</gene>
<dbReference type="InterPro" id="IPR020946">
    <property type="entry name" value="Flavin_mOase-like"/>
</dbReference>
<dbReference type="GO" id="GO:0004497">
    <property type="term" value="F:monooxygenase activity"/>
    <property type="evidence" value="ECO:0007669"/>
    <property type="project" value="UniProtKB-KW"/>
</dbReference>
<dbReference type="PIRSF" id="PIRSF000332">
    <property type="entry name" value="FMO"/>
    <property type="match status" value="1"/>
</dbReference>
<comment type="catalytic activity">
    <reaction evidence="20">
        <text>hexan-3-one + NADPH + O2 + H(+) = propyl propanoate + NADP(+) + H2O</text>
        <dbReference type="Rhea" id="RHEA:54848"/>
        <dbReference type="ChEBI" id="CHEBI:15377"/>
        <dbReference type="ChEBI" id="CHEBI:15378"/>
        <dbReference type="ChEBI" id="CHEBI:15379"/>
        <dbReference type="ChEBI" id="CHEBI:57783"/>
        <dbReference type="ChEBI" id="CHEBI:58349"/>
        <dbReference type="ChEBI" id="CHEBI:89828"/>
        <dbReference type="ChEBI" id="CHEBI:89891"/>
    </reaction>
    <physiologicalReaction direction="left-to-right" evidence="20">
        <dbReference type="Rhea" id="RHEA:54849"/>
    </physiologicalReaction>
</comment>
<evidence type="ECO:0000256" key="22">
    <source>
        <dbReference type="ARBA" id="ARBA00047855"/>
    </source>
</evidence>
<keyword evidence="11" id="KW-0521">NADP</keyword>
<dbReference type="EMBL" id="JBHULC010000038">
    <property type="protein sequence ID" value="MFD2523748.1"/>
    <property type="molecule type" value="Genomic_DNA"/>
</dbReference>
<evidence type="ECO:0000256" key="9">
    <source>
        <dbReference type="ARBA" id="ARBA00022827"/>
    </source>
</evidence>
<evidence type="ECO:0000256" key="13">
    <source>
        <dbReference type="ARBA" id="ARBA00023002"/>
    </source>
</evidence>
<comment type="similarity">
    <text evidence="2">Belongs to the FMO family.</text>
</comment>
<evidence type="ECO:0000256" key="3">
    <source>
        <dbReference type="ARBA" id="ARBA00012698"/>
    </source>
</evidence>
<dbReference type="InterPro" id="IPR002257">
    <property type="entry name" value="Flavin_mOase_5"/>
</dbReference>
<evidence type="ECO:0000256" key="24">
    <source>
        <dbReference type="ARBA" id="ARBA00047977"/>
    </source>
</evidence>
<evidence type="ECO:0000256" key="12">
    <source>
        <dbReference type="ARBA" id="ARBA00022989"/>
    </source>
</evidence>
<keyword evidence="14" id="KW-0443">Lipid metabolism</keyword>
<keyword evidence="15" id="KW-0472">Membrane</keyword>
<evidence type="ECO:0000256" key="2">
    <source>
        <dbReference type="ARBA" id="ARBA00009183"/>
    </source>
</evidence>
<keyword evidence="9" id="KW-0274">FAD</keyword>
<organism evidence="30 31">
    <name type="scientific">Emticicia soli</name>
    <dbReference type="NCBI Taxonomy" id="2027878"/>
    <lineage>
        <taxon>Bacteria</taxon>
        <taxon>Pseudomonadati</taxon>
        <taxon>Bacteroidota</taxon>
        <taxon>Cytophagia</taxon>
        <taxon>Cytophagales</taxon>
        <taxon>Leadbetterellaceae</taxon>
        <taxon>Emticicia</taxon>
    </lineage>
</organism>
<evidence type="ECO:0000256" key="29">
    <source>
        <dbReference type="ARBA" id="ARBA00049475"/>
    </source>
</evidence>
<comment type="catalytic activity">
    <reaction evidence="22">
        <text>sulcatone + NADPH + O2 + H(+) = 4-methylpent-3-en-1-yl acetate + NADP(+) + H2O</text>
        <dbReference type="Rhea" id="RHEA:54864"/>
        <dbReference type="ChEBI" id="CHEBI:15377"/>
        <dbReference type="ChEBI" id="CHEBI:15378"/>
        <dbReference type="ChEBI" id="CHEBI:15379"/>
        <dbReference type="ChEBI" id="CHEBI:16310"/>
        <dbReference type="ChEBI" id="CHEBI:57783"/>
        <dbReference type="ChEBI" id="CHEBI:58349"/>
        <dbReference type="ChEBI" id="CHEBI:138373"/>
    </reaction>
    <physiologicalReaction direction="left-to-right" evidence="22">
        <dbReference type="Rhea" id="RHEA:54865"/>
    </physiologicalReaction>
</comment>
<evidence type="ECO:0000256" key="16">
    <source>
        <dbReference type="ARBA" id="ARBA00029728"/>
    </source>
</evidence>
<keyword evidence="7" id="KW-0285">Flavoprotein</keyword>
<keyword evidence="10" id="KW-0492">Microsome</keyword>
<comment type="catalytic activity">
    <reaction evidence="28">
        <text>N,N-dimethylaniline + NADPH + O2 + H(+) = N,N-dimethylaniline N-oxide + NADP(+) + H2O</text>
        <dbReference type="Rhea" id="RHEA:24468"/>
        <dbReference type="ChEBI" id="CHEBI:15377"/>
        <dbReference type="ChEBI" id="CHEBI:15378"/>
        <dbReference type="ChEBI" id="CHEBI:15379"/>
        <dbReference type="ChEBI" id="CHEBI:16269"/>
        <dbReference type="ChEBI" id="CHEBI:17735"/>
        <dbReference type="ChEBI" id="CHEBI:57783"/>
        <dbReference type="ChEBI" id="CHEBI:58349"/>
        <dbReference type="EC" id="1.14.13.8"/>
    </reaction>
    <physiologicalReaction direction="left-to-right" evidence="28">
        <dbReference type="Rhea" id="RHEA:24469"/>
    </physiologicalReaction>
</comment>
<evidence type="ECO:0000256" key="1">
    <source>
        <dbReference type="ARBA" id="ARBA00004524"/>
    </source>
</evidence>
<proteinExistence type="inferred from homology"/>
<dbReference type="PRINTS" id="PR00370">
    <property type="entry name" value="FMOXYGENASE"/>
</dbReference>
<accession>A0ABW5JD85</accession>
<dbReference type="PANTHER" id="PTHR23023">
    <property type="entry name" value="DIMETHYLANILINE MONOOXYGENASE"/>
    <property type="match status" value="1"/>
</dbReference>
<protein>
    <recommendedName>
        <fullName evidence="4">Flavin-containing monooxygenase 5</fullName>
        <ecNumber evidence="3">1.6.3.1</ecNumber>
    </recommendedName>
    <alternativeName>
        <fullName evidence="18">Dimethylaniline monooxygenase [N-oxide-forming] 5</fullName>
    </alternativeName>
    <alternativeName>
        <fullName evidence="16">Dimethylaniline oxidase 5</fullName>
    </alternativeName>
    <alternativeName>
        <fullName evidence="17">NADPH oxidase</fullName>
    </alternativeName>
</protein>
<comment type="catalytic activity">
    <reaction evidence="24">
        <text>hexan-3-one + NADPH + O2 + H(+) = ethyl butanoate + NADP(+) + H2O</text>
        <dbReference type="Rhea" id="RHEA:54844"/>
        <dbReference type="ChEBI" id="CHEBI:15377"/>
        <dbReference type="ChEBI" id="CHEBI:15378"/>
        <dbReference type="ChEBI" id="CHEBI:15379"/>
        <dbReference type="ChEBI" id="CHEBI:57783"/>
        <dbReference type="ChEBI" id="CHEBI:58349"/>
        <dbReference type="ChEBI" id="CHEBI:88764"/>
        <dbReference type="ChEBI" id="CHEBI:89891"/>
    </reaction>
    <physiologicalReaction direction="left-to-right" evidence="24">
        <dbReference type="Rhea" id="RHEA:54845"/>
    </physiologicalReaction>
</comment>
<comment type="catalytic activity">
    <reaction evidence="25">
        <text>octan-3-one + NADPH + O2 + H(+) = ethyl hexanoate + NADP(+) + H2O</text>
        <dbReference type="Rhea" id="RHEA:54856"/>
        <dbReference type="ChEBI" id="CHEBI:15377"/>
        <dbReference type="ChEBI" id="CHEBI:15378"/>
        <dbReference type="ChEBI" id="CHEBI:15379"/>
        <dbReference type="ChEBI" id="CHEBI:57783"/>
        <dbReference type="ChEBI" id="CHEBI:58349"/>
        <dbReference type="ChEBI" id="CHEBI:80946"/>
        <dbReference type="ChEBI" id="CHEBI:86055"/>
    </reaction>
    <physiologicalReaction direction="left-to-right" evidence="25">
        <dbReference type="Rhea" id="RHEA:54857"/>
    </physiologicalReaction>
</comment>
<evidence type="ECO:0000256" key="15">
    <source>
        <dbReference type="ARBA" id="ARBA00023136"/>
    </source>
</evidence>
<evidence type="ECO:0000256" key="4">
    <source>
        <dbReference type="ARBA" id="ARBA00019213"/>
    </source>
</evidence>
<comment type="catalytic activity">
    <reaction evidence="29">
        <text>octan-3-one + NADPH + O2 + H(+) = pentyl propanoate + NADP(+) + H2O</text>
        <dbReference type="Rhea" id="RHEA:54840"/>
        <dbReference type="ChEBI" id="CHEBI:15377"/>
        <dbReference type="ChEBI" id="CHEBI:15378"/>
        <dbReference type="ChEBI" id="CHEBI:15379"/>
        <dbReference type="ChEBI" id="CHEBI:57783"/>
        <dbReference type="ChEBI" id="CHEBI:58349"/>
        <dbReference type="ChEBI" id="CHEBI:80946"/>
        <dbReference type="ChEBI" id="CHEBI:87373"/>
    </reaction>
    <physiologicalReaction direction="left-to-right" evidence="29">
        <dbReference type="Rhea" id="RHEA:54841"/>
    </physiologicalReaction>
</comment>
<comment type="subcellular location">
    <subcellularLocation>
        <location evidence="1">Microsome membrane</location>
    </subcellularLocation>
</comment>
<evidence type="ECO:0000256" key="5">
    <source>
        <dbReference type="ARBA" id="ARBA00022481"/>
    </source>
</evidence>
<evidence type="ECO:0000256" key="25">
    <source>
        <dbReference type="ARBA" id="ARBA00048459"/>
    </source>
</evidence>
<evidence type="ECO:0000256" key="20">
    <source>
        <dbReference type="ARBA" id="ARBA00047426"/>
    </source>
</evidence>
<evidence type="ECO:0000256" key="8">
    <source>
        <dbReference type="ARBA" id="ARBA00022692"/>
    </source>
</evidence>
<keyword evidence="10" id="KW-0256">Endoplasmic reticulum</keyword>
<dbReference type="RefSeq" id="WP_340233968.1">
    <property type="nucleotide sequence ID" value="NZ_JBBEWC010000001.1"/>
</dbReference>
<dbReference type="InterPro" id="IPR050346">
    <property type="entry name" value="FMO-like"/>
</dbReference>
<dbReference type="Proteomes" id="UP001597510">
    <property type="component" value="Unassembled WGS sequence"/>
</dbReference>
<evidence type="ECO:0000313" key="31">
    <source>
        <dbReference type="Proteomes" id="UP001597510"/>
    </source>
</evidence>
<dbReference type="PRINTS" id="PR01125">
    <property type="entry name" value="FMOXYGENASE5"/>
</dbReference>
<comment type="function">
    <text evidence="19">Acts as a Baeyer-Villiger monooxygenase on a broad range of substrates. Catalyzes the insertion of an oxygen atom into a carbon-carbon bond adjacent to a carbonyl, which converts ketones to esters. Active on diverse carbonyl compounds, whereas soft nucleophiles are mostly non- or poorly reactive. In contrast with other forms of FMO it is non- or poorly active on 'classical' substrates such as drugs, pesticides, and dietary components containing soft nucleophilic heteroatoms. Able to oxidize drug molecules bearing a carbonyl group on an aliphatic chain, such as nabumetone and pentoxifylline. Also, in the absence of substrates, shows slow but yet significant NADPH oxidase activity. Acts as a positive modulator of cholesterol biosynthesis as well as glucose homeostasis, promoting metabolic aging via pleiotropic effects.</text>
</comment>
<comment type="catalytic activity">
    <reaction evidence="27">
        <text>heptan-4-one + NADPH + O2 + H(+) = propyl butanoate + NADP(+) + H2O</text>
        <dbReference type="Rhea" id="RHEA:54852"/>
        <dbReference type="ChEBI" id="CHEBI:15377"/>
        <dbReference type="ChEBI" id="CHEBI:15378"/>
        <dbReference type="ChEBI" id="CHEBI:15379"/>
        <dbReference type="ChEBI" id="CHEBI:57783"/>
        <dbReference type="ChEBI" id="CHEBI:58349"/>
        <dbReference type="ChEBI" id="CHEBI:89484"/>
        <dbReference type="ChEBI" id="CHEBI:89719"/>
    </reaction>
    <physiologicalReaction direction="left-to-right" evidence="27">
        <dbReference type="Rhea" id="RHEA:54853"/>
    </physiologicalReaction>
</comment>
<evidence type="ECO:0000313" key="30">
    <source>
        <dbReference type="EMBL" id="MFD2523748.1"/>
    </source>
</evidence>
<comment type="catalytic activity">
    <reaction evidence="26">
        <text>(2E)-geranial + NADPH + O2 + H(+) = (1E)-2,6-dimethylhepta-1,5-dien-1-yl formate + NADP(+) + H2O</text>
        <dbReference type="Rhea" id="RHEA:54860"/>
        <dbReference type="ChEBI" id="CHEBI:15377"/>
        <dbReference type="ChEBI" id="CHEBI:15378"/>
        <dbReference type="ChEBI" id="CHEBI:15379"/>
        <dbReference type="ChEBI" id="CHEBI:16980"/>
        <dbReference type="ChEBI" id="CHEBI:57783"/>
        <dbReference type="ChEBI" id="CHEBI:58349"/>
        <dbReference type="ChEBI" id="CHEBI:138375"/>
    </reaction>
    <physiologicalReaction direction="left-to-right" evidence="26">
        <dbReference type="Rhea" id="RHEA:54861"/>
    </physiologicalReaction>
</comment>
<evidence type="ECO:0000256" key="7">
    <source>
        <dbReference type="ARBA" id="ARBA00022630"/>
    </source>
</evidence>
<keyword evidence="30" id="KW-0503">Monooxygenase</keyword>
<dbReference type="InterPro" id="IPR000960">
    <property type="entry name" value="Flavin_mOase"/>
</dbReference>
<comment type="catalytic activity">
    <reaction evidence="23">
        <text>NADPH + O2 + H(+) = H2O2 + NADP(+)</text>
        <dbReference type="Rhea" id="RHEA:11260"/>
        <dbReference type="ChEBI" id="CHEBI:15378"/>
        <dbReference type="ChEBI" id="CHEBI:15379"/>
        <dbReference type="ChEBI" id="CHEBI:16240"/>
        <dbReference type="ChEBI" id="CHEBI:57783"/>
        <dbReference type="ChEBI" id="CHEBI:58349"/>
        <dbReference type="EC" id="1.6.3.1"/>
    </reaction>
    <physiologicalReaction direction="left-to-right" evidence="23">
        <dbReference type="Rhea" id="RHEA:11261"/>
    </physiologicalReaction>
</comment>
<keyword evidence="12" id="KW-1133">Transmembrane helix</keyword>
<dbReference type="Pfam" id="PF00743">
    <property type="entry name" value="FMO-like"/>
    <property type="match status" value="1"/>
</dbReference>
<sequence length="432" mass="49187">MKQVCIIGAGSSGIVAVKAMKEKGISFDCFEKGSDIGGNWRFNNDNGVSSAYRSLHINTNKKAMAFADYPMPEHYPMYPHHSHIIKYFEDYVAHFGLRSHITFNTTVTAVSQQTDNTFTVTLDNGHQHAYQYVIVANGHHWMPRFPTPAFKGSFTGEIIHSHDYKEAEQVKDKDLLIVGIGNSAVDIAAEAARMHTGKVVISTRSGAHITPNWLWSMPFDNLANAFTSKLPLRVQRFVLSIVLWLARGKQEDFGVPKPKRPLLSEHPTLSQDLLYLSGRGLIGFKPNIKEFEGKTVIFEDGSRQDFDIVIYSTGYKICFPFLKHYLEFDVEESNKLRLYKRVIHPDFPNLFFVALLQPLGAIMPLAELQAKWIAKIVAGECKLPSKDEMFQSIEKDAKKLAKRFDESPRHTLEVDFFHYRDSIKKEMKRLVK</sequence>
<keyword evidence="5" id="KW-0488">Methylation</keyword>
<reference evidence="31" key="1">
    <citation type="journal article" date="2019" name="Int. J. Syst. Evol. Microbiol.">
        <title>The Global Catalogue of Microorganisms (GCM) 10K type strain sequencing project: providing services to taxonomists for standard genome sequencing and annotation.</title>
        <authorList>
            <consortium name="The Broad Institute Genomics Platform"/>
            <consortium name="The Broad Institute Genome Sequencing Center for Infectious Disease"/>
            <person name="Wu L."/>
            <person name="Ma J."/>
        </authorList>
    </citation>
    <scope>NUCLEOTIDE SEQUENCE [LARGE SCALE GENOMIC DNA]</scope>
    <source>
        <strain evidence="31">KCTC 52344</strain>
    </source>
</reference>
<name>A0ABW5JD85_9BACT</name>
<evidence type="ECO:0000256" key="11">
    <source>
        <dbReference type="ARBA" id="ARBA00022857"/>
    </source>
</evidence>
<dbReference type="SUPFAM" id="SSF51905">
    <property type="entry name" value="FAD/NAD(P)-binding domain"/>
    <property type="match status" value="2"/>
</dbReference>
<keyword evidence="6" id="KW-0597">Phosphoprotein</keyword>
<keyword evidence="31" id="KW-1185">Reference proteome</keyword>
<keyword evidence="8" id="KW-0812">Transmembrane</keyword>
<evidence type="ECO:0000256" key="10">
    <source>
        <dbReference type="ARBA" id="ARBA00022848"/>
    </source>
</evidence>
<dbReference type="Gene3D" id="3.50.50.60">
    <property type="entry name" value="FAD/NAD(P)-binding domain"/>
    <property type="match status" value="1"/>
</dbReference>
<evidence type="ECO:0000256" key="14">
    <source>
        <dbReference type="ARBA" id="ARBA00023098"/>
    </source>
</evidence>
<evidence type="ECO:0000256" key="17">
    <source>
        <dbReference type="ARBA" id="ARBA00033213"/>
    </source>
</evidence>
<keyword evidence="13 30" id="KW-0560">Oxidoreductase</keyword>
<comment type="catalytic activity">
    <reaction evidence="21">
        <text>heptan-2-one + NADPH + O2 + H(+) = pentyl acetate + NADP(+) + H2O</text>
        <dbReference type="Rhea" id="RHEA:54836"/>
        <dbReference type="ChEBI" id="CHEBI:5672"/>
        <dbReference type="ChEBI" id="CHEBI:15377"/>
        <dbReference type="ChEBI" id="CHEBI:15378"/>
        <dbReference type="ChEBI" id="CHEBI:15379"/>
        <dbReference type="ChEBI" id="CHEBI:57783"/>
        <dbReference type="ChEBI" id="CHEBI:58349"/>
        <dbReference type="ChEBI" id="CHEBI:87362"/>
    </reaction>
    <physiologicalReaction direction="left-to-right" evidence="21">
        <dbReference type="Rhea" id="RHEA:54837"/>
    </physiologicalReaction>
</comment>
<evidence type="ECO:0000256" key="6">
    <source>
        <dbReference type="ARBA" id="ARBA00022553"/>
    </source>
</evidence>
<evidence type="ECO:0000256" key="19">
    <source>
        <dbReference type="ARBA" id="ARBA00045722"/>
    </source>
</evidence>
<dbReference type="InterPro" id="IPR036188">
    <property type="entry name" value="FAD/NAD-bd_sf"/>
</dbReference>
<evidence type="ECO:0000256" key="18">
    <source>
        <dbReference type="ARBA" id="ARBA00033301"/>
    </source>
</evidence>
<dbReference type="EC" id="1.6.3.1" evidence="3"/>
<evidence type="ECO:0000256" key="23">
    <source>
        <dbReference type="ARBA" id="ARBA00047864"/>
    </source>
</evidence>
<evidence type="ECO:0000256" key="27">
    <source>
        <dbReference type="ARBA" id="ARBA00048990"/>
    </source>
</evidence>
<comment type="caution">
    <text evidence="30">The sequence shown here is derived from an EMBL/GenBank/DDBJ whole genome shotgun (WGS) entry which is preliminary data.</text>
</comment>
<evidence type="ECO:0000256" key="26">
    <source>
        <dbReference type="ARBA" id="ARBA00048989"/>
    </source>
</evidence>
<evidence type="ECO:0000256" key="28">
    <source>
        <dbReference type="ARBA" id="ARBA00049443"/>
    </source>
</evidence>
<evidence type="ECO:0000256" key="21">
    <source>
        <dbReference type="ARBA" id="ARBA00047574"/>
    </source>
</evidence>